<feature type="transmembrane region" description="Helical" evidence="1">
    <location>
        <begin position="137"/>
        <end position="160"/>
    </location>
</feature>
<proteinExistence type="predicted"/>
<accession>A0A3G5ABB6</accession>
<feature type="transmembrane region" description="Helical" evidence="1">
    <location>
        <begin position="7"/>
        <end position="26"/>
    </location>
</feature>
<dbReference type="EMBL" id="MK072409">
    <property type="protein sequence ID" value="AYV84490.1"/>
    <property type="molecule type" value="Genomic_DNA"/>
</dbReference>
<evidence type="ECO:0000256" key="1">
    <source>
        <dbReference type="SAM" id="Phobius"/>
    </source>
</evidence>
<gene>
    <name evidence="2" type="ORF">Hyperionvirus27_10</name>
</gene>
<protein>
    <submittedName>
        <fullName evidence="2">Uncharacterized protein</fullName>
    </submittedName>
</protein>
<keyword evidence="1" id="KW-0472">Membrane</keyword>
<keyword evidence="1" id="KW-1133">Transmembrane helix</keyword>
<reference evidence="2" key="1">
    <citation type="submission" date="2018-10" db="EMBL/GenBank/DDBJ databases">
        <title>Hidden diversity of soil giant viruses.</title>
        <authorList>
            <person name="Schulz F."/>
            <person name="Alteio L."/>
            <person name="Goudeau D."/>
            <person name="Ryan E.M."/>
            <person name="Malmstrom R.R."/>
            <person name="Blanchard J."/>
            <person name="Woyke T."/>
        </authorList>
    </citation>
    <scope>NUCLEOTIDE SEQUENCE</scope>
    <source>
        <strain evidence="2">HYV1</strain>
    </source>
</reference>
<feature type="transmembrane region" description="Helical" evidence="1">
    <location>
        <begin position="96"/>
        <end position="116"/>
    </location>
</feature>
<feature type="transmembrane region" description="Helical" evidence="1">
    <location>
        <begin position="237"/>
        <end position="262"/>
    </location>
</feature>
<keyword evidence="1" id="KW-0812">Transmembrane</keyword>
<evidence type="ECO:0000313" key="2">
    <source>
        <dbReference type="EMBL" id="AYV84490.1"/>
    </source>
</evidence>
<organism evidence="2">
    <name type="scientific">Hyperionvirus sp</name>
    <dbReference type="NCBI Taxonomy" id="2487770"/>
    <lineage>
        <taxon>Viruses</taxon>
        <taxon>Varidnaviria</taxon>
        <taxon>Bamfordvirae</taxon>
        <taxon>Nucleocytoviricota</taxon>
        <taxon>Megaviricetes</taxon>
        <taxon>Imitervirales</taxon>
        <taxon>Mimiviridae</taxon>
        <taxon>Klosneuvirinae</taxon>
    </lineage>
</organism>
<name>A0A3G5ABB6_9VIRU</name>
<sequence length="300" mass="33220">MNCGWHVTAFICAVVLYLIVGATTGARNAYFQPVKCVIFKDCPNNPTAYGDGDQCMVIKYNGGLEIIAVMENSAPRGIVPSECWSNGHYVSTYDPYAVMVWSLIAVTIIVGFYVIFSIKSFCSWDEGQNYKAPEQKNCAVCTIVTYMIIFTGVFFIAMFVTLGTYDLPYREVVCTGYALTPFGTSDPPAFANSVTWNDTNGNQGTYQLVVASNQPAVLPQPCWIDTDTATFYDPQSIYVWMSIIYGTLMLISILFWLGIYLCSIDCSVINQSPPPPVEIQQNQSTRSISVEMGEVITFRG</sequence>